<feature type="compositionally biased region" description="Low complexity" evidence="9">
    <location>
        <begin position="189"/>
        <end position="205"/>
    </location>
</feature>
<evidence type="ECO:0000256" key="7">
    <source>
        <dbReference type="ARBA" id="ARBA00067099"/>
    </source>
</evidence>
<dbReference type="Gene3D" id="3.40.50.300">
    <property type="entry name" value="P-loop containing nucleotide triphosphate hydrolases"/>
    <property type="match status" value="1"/>
</dbReference>
<keyword evidence="11" id="KW-1185">Reference proteome</keyword>
<dbReference type="EnsemblMetazoa" id="XM_003390105.2">
    <property type="protein sequence ID" value="XP_003390153.2"/>
    <property type="gene ID" value="LOC100640465"/>
</dbReference>
<dbReference type="SMART" id="SM00175">
    <property type="entry name" value="RAB"/>
    <property type="match status" value="1"/>
</dbReference>
<evidence type="ECO:0000313" key="11">
    <source>
        <dbReference type="Proteomes" id="UP000007879"/>
    </source>
</evidence>
<dbReference type="KEGG" id="aqu:100640465"/>
<dbReference type="CDD" id="cd00154">
    <property type="entry name" value="Rab"/>
    <property type="match status" value="1"/>
</dbReference>
<keyword evidence="5" id="KW-0636">Prenylation</keyword>
<evidence type="ECO:0000256" key="1">
    <source>
        <dbReference type="ARBA" id="ARBA00006270"/>
    </source>
</evidence>
<dbReference type="InterPro" id="IPR027417">
    <property type="entry name" value="P-loop_NTPase"/>
</dbReference>
<protein>
    <recommendedName>
        <fullName evidence="7">Ras-related protein Rab-1</fullName>
    </recommendedName>
    <alternativeName>
        <fullName evidence="8">Small GTP-binding protein rab1</fullName>
    </alternativeName>
</protein>
<accession>A0A1X7TNX6</accession>
<evidence type="ECO:0000256" key="5">
    <source>
        <dbReference type="ARBA" id="ARBA00023289"/>
    </source>
</evidence>
<dbReference type="AlphaFoldDB" id="A0A1X7TNX6"/>
<dbReference type="EnsemblMetazoa" id="Aqu2.1.16570_001">
    <property type="protein sequence ID" value="Aqu2.1.16570_001"/>
    <property type="gene ID" value="Aqu2.1.16570"/>
</dbReference>
<dbReference type="GO" id="GO:0003924">
    <property type="term" value="F:GTPase activity"/>
    <property type="evidence" value="ECO:0007669"/>
    <property type="project" value="InterPro"/>
</dbReference>
<dbReference type="InterPro" id="IPR005225">
    <property type="entry name" value="Small_GTP-bd"/>
</dbReference>
<evidence type="ECO:0000256" key="3">
    <source>
        <dbReference type="ARBA" id="ARBA00023134"/>
    </source>
</evidence>
<sequence>MAGYQITRSTGEAQGGGEEKTFDSIYKMLVIGDSSVGKTTLLTRFVEDKYHSNFMSTVGIDYKTKIVKMGSERVKLQIWDTAGQERFRTLTNAYFRGAAGALLLYDITNRSSFVNCSTWMESVTQHASPNICVVIVGHKCDAEDERVVTTAEGLRLAEHYEADFFEASAKIGQNVSDVFMKLAERIKKTQSSSANQKSNKNSSATDSNLKLDPSRNRQQDSNCNC</sequence>
<dbReference type="NCBIfam" id="TIGR00231">
    <property type="entry name" value="small_GTP"/>
    <property type="match status" value="1"/>
</dbReference>
<keyword evidence="3" id="KW-0342">GTP-binding</keyword>
<reference evidence="11" key="1">
    <citation type="journal article" date="2010" name="Nature">
        <title>The Amphimedon queenslandica genome and the evolution of animal complexity.</title>
        <authorList>
            <person name="Srivastava M."/>
            <person name="Simakov O."/>
            <person name="Chapman J."/>
            <person name="Fahey B."/>
            <person name="Gauthier M.E."/>
            <person name="Mitros T."/>
            <person name="Richards G.S."/>
            <person name="Conaco C."/>
            <person name="Dacre M."/>
            <person name="Hellsten U."/>
            <person name="Larroux C."/>
            <person name="Putnam N.H."/>
            <person name="Stanke M."/>
            <person name="Adamska M."/>
            <person name="Darling A."/>
            <person name="Degnan S.M."/>
            <person name="Oakley T.H."/>
            <person name="Plachetzki D.C."/>
            <person name="Zhai Y."/>
            <person name="Adamski M."/>
            <person name="Calcino A."/>
            <person name="Cummins S.F."/>
            <person name="Goodstein D.M."/>
            <person name="Harris C."/>
            <person name="Jackson D.J."/>
            <person name="Leys S.P."/>
            <person name="Shu S."/>
            <person name="Woodcroft B.J."/>
            <person name="Vervoort M."/>
            <person name="Kosik K.S."/>
            <person name="Manning G."/>
            <person name="Degnan B.M."/>
            <person name="Rokhsar D.S."/>
        </authorList>
    </citation>
    <scope>NUCLEOTIDE SEQUENCE [LARGE SCALE GENOMIC DNA]</scope>
</reference>
<dbReference type="PROSITE" id="PS51421">
    <property type="entry name" value="RAS"/>
    <property type="match status" value="1"/>
</dbReference>
<proteinExistence type="inferred from homology"/>
<keyword evidence="2" id="KW-0547">Nucleotide-binding</keyword>
<gene>
    <name evidence="10" type="primary">100640465</name>
</gene>
<name>A0A1X7TNX6_AMPQE</name>
<comment type="function">
    <text evidence="6">Protein transport. Probably involved in vesicular traffic from ER to Golgi.</text>
</comment>
<organism evidence="10">
    <name type="scientific">Amphimedon queenslandica</name>
    <name type="common">Sponge</name>
    <dbReference type="NCBI Taxonomy" id="400682"/>
    <lineage>
        <taxon>Eukaryota</taxon>
        <taxon>Metazoa</taxon>
        <taxon>Porifera</taxon>
        <taxon>Demospongiae</taxon>
        <taxon>Heteroscleromorpha</taxon>
        <taxon>Haplosclerida</taxon>
        <taxon>Niphatidae</taxon>
        <taxon>Amphimedon</taxon>
    </lineage>
</organism>
<evidence type="ECO:0000313" key="10">
    <source>
        <dbReference type="EnsemblMetazoa" id="Aqu2.1.16570_001"/>
    </source>
</evidence>
<dbReference type="InterPro" id="IPR050305">
    <property type="entry name" value="Small_GTPase_Rab"/>
</dbReference>
<dbReference type="PANTHER" id="PTHR47980">
    <property type="entry name" value="LD44762P"/>
    <property type="match status" value="1"/>
</dbReference>
<feature type="region of interest" description="Disordered" evidence="9">
    <location>
        <begin position="189"/>
        <end position="225"/>
    </location>
</feature>
<evidence type="ECO:0000256" key="4">
    <source>
        <dbReference type="ARBA" id="ARBA00023288"/>
    </source>
</evidence>
<evidence type="ECO:0000256" key="9">
    <source>
        <dbReference type="SAM" id="MobiDB-lite"/>
    </source>
</evidence>
<dbReference type="STRING" id="400682.A0A1X7TNX6"/>
<reference evidence="10" key="2">
    <citation type="submission" date="2017-05" db="UniProtKB">
        <authorList>
            <consortium name="EnsemblMetazoa"/>
        </authorList>
    </citation>
    <scope>IDENTIFICATION</scope>
</reference>
<dbReference type="SMART" id="SM00176">
    <property type="entry name" value="RAN"/>
    <property type="match status" value="1"/>
</dbReference>
<dbReference type="InterPro" id="IPR001806">
    <property type="entry name" value="Small_GTPase"/>
</dbReference>
<dbReference type="InParanoid" id="A0A1X7TNX6"/>
<dbReference type="Proteomes" id="UP000007879">
    <property type="component" value="Unassembled WGS sequence"/>
</dbReference>
<dbReference type="OrthoDB" id="9989112at2759"/>
<dbReference type="Pfam" id="PF00071">
    <property type="entry name" value="Ras"/>
    <property type="match status" value="1"/>
</dbReference>
<dbReference type="SMART" id="SM00173">
    <property type="entry name" value="RAS"/>
    <property type="match status" value="1"/>
</dbReference>
<dbReference type="SUPFAM" id="SSF52540">
    <property type="entry name" value="P-loop containing nucleoside triphosphate hydrolases"/>
    <property type="match status" value="1"/>
</dbReference>
<evidence type="ECO:0000256" key="8">
    <source>
        <dbReference type="ARBA" id="ARBA00081865"/>
    </source>
</evidence>
<dbReference type="FunFam" id="3.40.50.300:FF:001018">
    <property type="entry name" value="Rab family GTPase"/>
    <property type="match status" value="1"/>
</dbReference>
<keyword evidence="4" id="KW-0449">Lipoprotein</keyword>
<dbReference type="PRINTS" id="PR00449">
    <property type="entry name" value="RASTRNSFRMNG"/>
</dbReference>
<dbReference type="GO" id="GO:0005525">
    <property type="term" value="F:GTP binding"/>
    <property type="evidence" value="ECO:0007669"/>
    <property type="project" value="UniProtKB-KW"/>
</dbReference>
<evidence type="ECO:0000256" key="6">
    <source>
        <dbReference type="ARBA" id="ARBA00053444"/>
    </source>
</evidence>
<dbReference type="PROSITE" id="PS51419">
    <property type="entry name" value="RAB"/>
    <property type="match status" value="1"/>
</dbReference>
<dbReference type="PROSITE" id="PS51420">
    <property type="entry name" value="RHO"/>
    <property type="match status" value="1"/>
</dbReference>
<evidence type="ECO:0000256" key="2">
    <source>
        <dbReference type="ARBA" id="ARBA00022741"/>
    </source>
</evidence>
<dbReference type="SMART" id="SM00174">
    <property type="entry name" value="RHO"/>
    <property type="match status" value="1"/>
</dbReference>
<comment type="similarity">
    <text evidence="1">Belongs to the small GTPase superfamily. Rab family.</text>
</comment>